<keyword evidence="8 9" id="KW-0472">Membrane</keyword>
<evidence type="ECO:0000256" key="11">
    <source>
        <dbReference type="SAM" id="MobiDB-lite"/>
    </source>
</evidence>
<sequence length="234" mass="24596">MTVRPPLRAAVAGTTIAILAILVLAADQFAKHFAILTLPPERNVPIIGDLLGFYLIRNSGAAFSLGEGVTWVFTIALMLVALGIIWLALTRVRSRAWAVVLGLLLGGVLGNLTDRVLRAPGFPVGHVVDFISTPWLMPAIYNVADIFITTMMIGVALLVLTGRRFDGTREPRAGAAFEDDDAPNGIDDSPAGDDVSGAESTGADASDEVETEGEDDASRPAPPADEPGPTPTRA</sequence>
<organism evidence="12 13">
    <name type="scientific">Microbacterium ginsengisoli</name>
    <dbReference type="NCBI Taxonomy" id="400772"/>
    <lineage>
        <taxon>Bacteria</taxon>
        <taxon>Bacillati</taxon>
        <taxon>Actinomycetota</taxon>
        <taxon>Actinomycetes</taxon>
        <taxon>Micrococcales</taxon>
        <taxon>Microbacteriaceae</taxon>
        <taxon>Microbacterium</taxon>
    </lineage>
</organism>
<evidence type="ECO:0000256" key="1">
    <source>
        <dbReference type="ARBA" id="ARBA00006139"/>
    </source>
</evidence>
<evidence type="ECO:0000256" key="6">
    <source>
        <dbReference type="ARBA" id="ARBA00022801"/>
    </source>
</evidence>
<dbReference type="HAMAP" id="MF_00161">
    <property type="entry name" value="LspA"/>
    <property type="match status" value="1"/>
</dbReference>
<keyword evidence="3 9" id="KW-0645">Protease</keyword>
<feature type="transmembrane region" description="Helical" evidence="9">
    <location>
        <begin position="96"/>
        <end position="113"/>
    </location>
</feature>
<evidence type="ECO:0000256" key="8">
    <source>
        <dbReference type="ARBA" id="ARBA00023136"/>
    </source>
</evidence>
<dbReference type="OrthoDB" id="4308908at2"/>
<dbReference type="GO" id="GO:0004190">
    <property type="term" value="F:aspartic-type endopeptidase activity"/>
    <property type="evidence" value="ECO:0007669"/>
    <property type="project" value="UniProtKB-UniRule"/>
</dbReference>
<evidence type="ECO:0000256" key="10">
    <source>
        <dbReference type="RuleBase" id="RU004181"/>
    </source>
</evidence>
<dbReference type="EC" id="3.4.23.36" evidence="9"/>
<feature type="transmembrane region" description="Helical" evidence="9">
    <location>
        <begin position="68"/>
        <end position="89"/>
    </location>
</feature>
<protein>
    <recommendedName>
        <fullName evidence="9">Lipoprotein signal peptidase</fullName>
        <ecNumber evidence="9">3.4.23.36</ecNumber>
    </recommendedName>
    <alternativeName>
        <fullName evidence="9">Prolipoprotein signal peptidase</fullName>
    </alternativeName>
    <alternativeName>
        <fullName evidence="9">Signal peptidase II</fullName>
        <shortName evidence="9">SPase II</shortName>
    </alternativeName>
</protein>
<comment type="similarity">
    <text evidence="1 9 10">Belongs to the peptidase A8 family.</text>
</comment>
<dbReference type="PRINTS" id="PR00781">
    <property type="entry name" value="LIPOSIGPTASE"/>
</dbReference>
<comment type="caution">
    <text evidence="9">Lacks conserved residue(s) required for the propagation of feature annotation.</text>
</comment>
<comment type="caution">
    <text evidence="12">The sequence shown here is derived from an EMBL/GenBank/DDBJ whole genome shotgun (WGS) entry which is preliminary data.</text>
</comment>
<dbReference type="GO" id="GO:0006508">
    <property type="term" value="P:proteolysis"/>
    <property type="evidence" value="ECO:0007669"/>
    <property type="project" value="UniProtKB-KW"/>
</dbReference>
<evidence type="ECO:0000256" key="5">
    <source>
        <dbReference type="ARBA" id="ARBA00022750"/>
    </source>
</evidence>
<keyword evidence="5 9" id="KW-0064">Aspartyl protease</keyword>
<feature type="active site" evidence="9">
    <location>
        <position position="145"/>
    </location>
</feature>
<dbReference type="EMBL" id="DMNG01000082">
    <property type="protein sequence ID" value="HAN23901.1"/>
    <property type="molecule type" value="Genomic_DNA"/>
</dbReference>
<comment type="catalytic activity">
    <reaction evidence="9">
        <text>Release of signal peptides from bacterial membrane prolipoproteins. Hydrolyzes -Xaa-Yaa-Zaa-|-(S,diacylglyceryl)Cys-, in which Xaa is hydrophobic (preferably Leu), and Yaa (Ala or Ser) and Zaa (Gly or Ala) have small, neutral side chains.</text>
        <dbReference type="EC" id="3.4.23.36"/>
    </reaction>
</comment>
<name>A0A3C1KB52_9MICO</name>
<evidence type="ECO:0000313" key="12">
    <source>
        <dbReference type="EMBL" id="HAN23901.1"/>
    </source>
</evidence>
<feature type="region of interest" description="Disordered" evidence="11">
    <location>
        <begin position="173"/>
        <end position="234"/>
    </location>
</feature>
<keyword evidence="6 9" id="KW-0378">Hydrolase</keyword>
<gene>
    <name evidence="9" type="primary">lspA</name>
    <name evidence="12" type="ORF">DCP95_04930</name>
</gene>
<accession>A0A3C1KB52</accession>
<dbReference type="Proteomes" id="UP000257479">
    <property type="component" value="Unassembled WGS sequence"/>
</dbReference>
<evidence type="ECO:0000256" key="7">
    <source>
        <dbReference type="ARBA" id="ARBA00022989"/>
    </source>
</evidence>
<dbReference type="AlphaFoldDB" id="A0A3C1KB52"/>
<proteinExistence type="inferred from homology"/>
<dbReference type="GO" id="GO:0005886">
    <property type="term" value="C:plasma membrane"/>
    <property type="evidence" value="ECO:0007669"/>
    <property type="project" value="UniProtKB-SubCell"/>
</dbReference>
<comment type="subcellular location">
    <subcellularLocation>
        <location evidence="9">Cell membrane</location>
        <topology evidence="9">Multi-pass membrane protein</topology>
    </subcellularLocation>
</comment>
<reference evidence="12 13" key="1">
    <citation type="journal article" date="2018" name="Nat. Biotechnol.">
        <title>A standardized bacterial taxonomy based on genome phylogeny substantially revises the tree of life.</title>
        <authorList>
            <person name="Parks D.H."/>
            <person name="Chuvochina M."/>
            <person name="Waite D.W."/>
            <person name="Rinke C."/>
            <person name="Skarshewski A."/>
            <person name="Chaumeil P.A."/>
            <person name="Hugenholtz P."/>
        </authorList>
    </citation>
    <scope>NUCLEOTIDE SEQUENCE [LARGE SCALE GENOMIC DNA]</scope>
    <source>
        <strain evidence="12">UBA9152</strain>
    </source>
</reference>
<comment type="function">
    <text evidence="9">This protein specifically catalyzes the removal of signal peptides from prolipoproteins.</text>
</comment>
<dbReference type="InterPro" id="IPR001872">
    <property type="entry name" value="Peptidase_A8"/>
</dbReference>
<keyword evidence="2 9" id="KW-1003">Cell membrane</keyword>
<dbReference type="Pfam" id="PF01252">
    <property type="entry name" value="Peptidase_A8"/>
    <property type="match status" value="1"/>
</dbReference>
<evidence type="ECO:0000256" key="9">
    <source>
        <dbReference type="HAMAP-Rule" id="MF_00161"/>
    </source>
</evidence>
<comment type="pathway">
    <text evidence="9">Protein modification; lipoprotein biosynthesis (signal peptide cleavage).</text>
</comment>
<evidence type="ECO:0000313" key="13">
    <source>
        <dbReference type="Proteomes" id="UP000257479"/>
    </source>
</evidence>
<feature type="compositionally biased region" description="Pro residues" evidence="11">
    <location>
        <begin position="220"/>
        <end position="234"/>
    </location>
</feature>
<dbReference type="PANTHER" id="PTHR33695">
    <property type="entry name" value="LIPOPROTEIN SIGNAL PEPTIDASE"/>
    <property type="match status" value="1"/>
</dbReference>
<evidence type="ECO:0000256" key="3">
    <source>
        <dbReference type="ARBA" id="ARBA00022670"/>
    </source>
</evidence>
<evidence type="ECO:0000256" key="2">
    <source>
        <dbReference type="ARBA" id="ARBA00022475"/>
    </source>
</evidence>
<feature type="transmembrane region" description="Helical" evidence="9">
    <location>
        <begin position="139"/>
        <end position="160"/>
    </location>
</feature>
<dbReference type="PANTHER" id="PTHR33695:SF1">
    <property type="entry name" value="LIPOPROTEIN SIGNAL PEPTIDASE"/>
    <property type="match status" value="1"/>
</dbReference>
<feature type="compositionally biased region" description="Acidic residues" evidence="11">
    <location>
        <begin position="205"/>
        <end position="215"/>
    </location>
</feature>
<dbReference type="UniPathway" id="UPA00665"/>
<feature type="active site" evidence="9">
    <location>
        <position position="129"/>
    </location>
</feature>
<keyword evidence="7 9" id="KW-1133">Transmembrane helix</keyword>
<keyword evidence="4 9" id="KW-0812">Transmembrane</keyword>
<evidence type="ECO:0000256" key="4">
    <source>
        <dbReference type="ARBA" id="ARBA00022692"/>
    </source>
</evidence>